<evidence type="ECO:0000259" key="4">
    <source>
        <dbReference type="Pfam" id="PF09976"/>
    </source>
</evidence>
<evidence type="ECO:0000313" key="5">
    <source>
        <dbReference type="EMBL" id="ETX01897.1"/>
    </source>
</evidence>
<name>W4LX04_9BACT</name>
<dbReference type="InterPro" id="IPR018704">
    <property type="entry name" value="SecYEG/CpoB_TPR"/>
</dbReference>
<keyword evidence="3" id="KW-1133">Transmembrane helix</keyword>
<evidence type="ECO:0000256" key="3">
    <source>
        <dbReference type="SAM" id="Phobius"/>
    </source>
</evidence>
<dbReference type="HOGENOM" id="CLU_1071540_0_0_7"/>
<protein>
    <recommendedName>
        <fullName evidence="4">Ancillary SecYEG translocon subunit/Cell division coordinator CpoB TPR domain-containing protein</fullName>
    </recommendedName>
</protein>
<organism evidence="5 6">
    <name type="scientific">Candidatus Entotheonella gemina</name>
    <dbReference type="NCBI Taxonomy" id="1429439"/>
    <lineage>
        <taxon>Bacteria</taxon>
        <taxon>Pseudomonadati</taxon>
        <taxon>Nitrospinota/Tectimicrobiota group</taxon>
        <taxon>Candidatus Tectimicrobiota</taxon>
        <taxon>Candidatus Entotheonellia</taxon>
        <taxon>Candidatus Entotheonellales</taxon>
        <taxon>Candidatus Entotheonellaceae</taxon>
        <taxon>Candidatus Entotheonella</taxon>
    </lineage>
</organism>
<feature type="transmembrane region" description="Helical" evidence="3">
    <location>
        <begin position="26"/>
        <end position="47"/>
    </location>
</feature>
<comment type="caution">
    <text evidence="5">The sequence shown here is derived from an EMBL/GenBank/DDBJ whole genome shotgun (WGS) entry which is preliminary data.</text>
</comment>
<evidence type="ECO:0000313" key="6">
    <source>
        <dbReference type="Proteomes" id="UP000019140"/>
    </source>
</evidence>
<feature type="region of interest" description="Disordered" evidence="2">
    <location>
        <begin position="217"/>
        <end position="259"/>
    </location>
</feature>
<dbReference type="Gene3D" id="1.25.40.10">
    <property type="entry name" value="Tetratricopeptide repeat domain"/>
    <property type="match status" value="1"/>
</dbReference>
<dbReference type="Proteomes" id="UP000019140">
    <property type="component" value="Unassembled WGS sequence"/>
</dbReference>
<feature type="non-terminal residue" evidence="5">
    <location>
        <position position="1"/>
    </location>
</feature>
<feature type="compositionally biased region" description="Low complexity" evidence="2">
    <location>
        <begin position="229"/>
        <end position="240"/>
    </location>
</feature>
<dbReference type="EMBL" id="AZHX01001578">
    <property type="protein sequence ID" value="ETX01897.1"/>
    <property type="molecule type" value="Genomic_DNA"/>
</dbReference>
<dbReference type="SUPFAM" id="SSF48452">
    <property type="entry name" value="TPR-like"/>
    <property type="match status" value="1"/>
</dbReference>
<accession>W4LX04</accession>
<sequence length="259" mass="28797">SQPDPSEIFAMRVSIAMDWVKANLRYILYGVLGIVAVVIFVIAWNSWQGYRHEQASILLHQALKLVDEDPETKRAADPDQAMEQLQAITKKYGRTPAGVRAFWHLGHLHFERGEMSEALKAYQVAKRRLPNRQLLSSTLAILNMGYAQEATDACGEAITSYESVQQSPIRWLYGEAYLGMGRCHEKAGATEKAIEVYDRALADVNVTGTAQQIISDRLARLQPDESEAAEATTTTEAATEMPPSEDKPSETATEEAKEQ</sequence>
<feature type="domain" description="Ancillary SecYEG translocon subunit/Cell division coordinator CpoB TPR" evidence="4">
    <location>
        <begin position="19"/>
        <end position="205"/>
    </location>
</feature>
<dbReference type="SMART" id="SM00028">
    <property type="entry name" value="TPR"/>
    <property type="match status" value="2"/>
</dbReference>
<keyword evidence="3" id="KW-0812">Transmembrane</keyword>
<proteinExistence type="predicted"/>
<gene>
    <name evidence="5" type="ORF">ETSY2_36490</name>
</gene>
<keyword evidence="3" id="KW-0472">Membrane</keyword>
<dbReference type="InterPro" id="IPR019734">
    <property type="entry name" value="TPR_rpt"/>
</dbReference>
<dbReference type="AlphaFoldDB" id="W4LX04"/>
<evidence type="ECO:0000256" key="1">
    <source>
        <dbReference type="PROSITE-ProRule" id="PRU00339"/>
    </source>
</evidence>
<evidence type="ECO:0000256" key="2">
    <source>
        <dbReference type="SAM" id="MobiDB-lite"/>
    </source>
</evidence>
<dbReference type="Pfam" id="PF09976">
    <property type="entry name" value="TPR_21"/>
    <property type="match status" value="1"/>
</dbReference>
<dbReference type="PROSITE" id="PS50005">
    <property type="entry name" value="TPR"/>
    <property type="match status" value="1"/>
</dbReference>
<keyword evidence="1" id="KW-0802">TPR repeat</keyword>
<feature type="compositionally biased region" description="Basic and acidic residues" evidence="2">
    <location>
        <begin position="244"/>
        <end position="259"/>
    </location>
</feature>
<reference evidence="5 6" key="1">
    <citation type="journal article" date="2014" name="Nature">
        <title>An environmental bacterial taxon with a large and distinct metabolic repertoire.</title>
        <authorList>
            <person name="Wilson M.C."/>
            <person name="Mori T."/>
            <person name="Ruckert C."/>
            <person name="Uria A.R."/>
            <person name="Helf M.J."/>
            <person name="Takada K."/>
            <person name="Gernert C."/>
            <person name="Steffens U.A."/>
            <person name="Heycke N."/>
            <person name="Schmitt S."/>
            <person name="Rinke C."/>
            <person name="Helfrich E.J."/>
            <person name="Brachmann A.O."/>
            <person name="Gurgui C."/>
            <person name="Wakimoto T."/>
            <person name="Kracht M."/>
            <person name="Crusemann M."/>
            <person name="Hentschel U."/>
            <person name="Abe I."/>
            <person name="Matsunaga S."/>
            <person name="Kalinowski J."/>
            <person name="Takeyama H."/>
            <person name="Piel J."/>
        </authorList>
    </citation>
    <scope>NUCLEOTIDE SEQUENCE [LARGE SCALE GENOMIC DNA]</scope>
    <source>
        <strain evidence="6">TSY2</strain>
    </source>
</reference>
<keyword evidence="6" id="KW-1185">Reference proteome</keyword>
<feature type="repeat" description="TPR" evidence="1">
    <location>
        <begin position="99"/>
        <end position="132"/>
    </location>
</feature>
<dbReference type="InterPro" id="IPR011990">
    <property type="entry name" value="TPR-like_helical_dom_sf"/>
</dbReference>